<protein>
    <submittedName>
        <fullName evidence="1">Uncharacterized protein</fullName>
    </submittedName>
</protein>
<evidence type="ECO:0000313" key="1">
    <source>
        <dbReference type="EMBL" id="SDL38754.1"/>
    </source>
</evidence>
<dbReference type="EMBL" id="FNFF01000033">
    <property type="protein sequence ID" value="SDL38754.1"/>
    <property type="molecule type" value="Genomic_DNA"/>
</dbReference>
<proteinExistence type="predicted"/>
<keyword evidence="2" id="KW-1185">Reference proteome</keyword>
<gene>
    <name evidence="1" type="ORF">SAMN05421806_1337</name>
</gene>
<evidence type="ECO:0000313" key="2">
    <source>
        <dbReference type="Proteomes" id="UP000199155"/>
    </source>
</evidence>
<organism evidence="1 2">
    <name type="scientific">Streptomyces indicus</name>
    <dbReference type="NCBI Taxonomy" id="417292"/>
    <lineage>
        <taxon>Bacteria</taxon>
        <taxon>Bacillati</taxon>
        <taxon>Actinomycetota</taxon>
        <taxon>Actinomycetes</taxon>
        <taxon>Kitasatosporales</taxon>
        <taxon>Streptomycetaceae</taxon>
        <taxon>Streptomyces</taxon>
    </lineage>
</organism>
<dbReference type="RefSeq" id="WP_176954019.1">
    <property type="nucleotide sequence ID" value="NZ_FNFF01000033.1"/>
</dbReference>
<name>A0A1G9JNP1_9ACTN</name>
<accession>A0A1G9JNP1</accession>
<dbReference type="Proteomes" id="UP000199155">
    <property type="component" value="Unassembled WGS sequence"/>
</dbReference>
<dbReference type="AlphaFoldDB" id="A0A1G9JNP1"/>
<sequence>MAHGYLTASGVPVRLTQDRVTALATELKKPDSTAASVANVLRTWHI</sequence>
<reference evidence="1 2" key="1">
    <citation type="submission" date="2016-10" db="EMBL/GenBank/DDBJ databases">
        <authorList>
            <person name="de Groot N.N."/>
        </authorList>
    </citation>
    <scope>NUCLEOTIDE SEQUENCE [LARGE SCALE GENOMIC DNA]</scope>
    <source>
        <strain evidence="1 2">CGMCC 4.5727</strain>
    </source>
</reference>